<evidence type="ECO:0000256" key="7">
    <source>
        <dbReference type="ARBA" id="ARBA00023136"/>
    </source>
</evidence>
<accession>A0A1A6C6D6</accession>
<evidence type="ECO:0000256" key="6">
    <source>
        <dbReference type="ARBA" id="ARBA00022989"/>
    </source>
</evidence>
<evidence type="ECO:0000313" key="10">
    <source>
        <dbReference type="EMBL" id="OBS10124.1"/>
    </source>
</evidence>
<proteinExistence type="predicted"/>
<feature type="transmembrane region" description="Helical" evidence="8">
    <location>
        <begin position="304"/>
        <end position="322"/>
    </location>
</feature>
<comment type="subcellular location">
    <subcellularLocation>
        <location evidence="1">Cell membrane</location>
        <topology evidence="1">Multi-pass membrane protein</topology>
    </subcellularLocation>
</comment>
<dbReference type="GO" id="GO:0016763">
    <property type="term" value="F:pentosyltransferase activity"/>
    <property type="evidence" value="ECO:0007669"/>
    <property type="project" value="TreeGrafter"/>
</dbReference>
<keyword evidence="3" id="KW-0328">Glycosyltransferase</keyword>
<keyword evidence="11" id="KW-1185">Reference proteome</keyword>
<sequence length="489" mass="54742">MSRRFLKLDAPQATALLLGLITLLHLAAGARVGLTGDAAHYALYGAKLAWSYFDHPPMIGWLQATVEPFSTANLALRLWPIALGTLSGAALYRLARRLYPERTPWLGFVAVAVMQSAVILSLMGISMLPDDPLLLFFLLAAGALHRTLIEDEPRAWLWVGLWFGLAGLSKYTAVALVFSAIWLMISERRWAHLRTRWPWLGILIALLAILPVLGWNAAHDWVSFRYQILHVSDPDRHWRLMHFVKSQLIQFFSYSPGIYLFGLIALVHALRRRDDPRNRLLLAMTVPVFVIIDGSSGTTVSLPHWTAVAWAVLSIGIAAWLLDHWRRRAVRIGAAASGVYSVLLIGVLLSELIHPWIPFKANAYPLADLYGWRRAATQAETLRAQMAATPGTRPMLYAGNWSYASHIAWYAYPQPVQITDRKMHQMTLWYGNAADGGRGILVVPQQFHGHVPAWTAKFARCAPAGDLPIPLEGKVATTYYFYRCEGYHG</sequence>
<keyword evidence="2" id="KW-1003">Cell membrane</keyword>
<keyword evidence="6 8" id="KW-1133">Transmembrane helix</keyword>
<dbReference type="InterPro" id="IPR050297">
    <property type="entry name" value="LipidA_mod_glycosyltrf_83"/>
</dbReference>
<dbReference type="PANTHER" id="PTHR33908">
    <property type="entry name" value="MANNOSYLTRANSFERASE YKCB-RELATED"/>
    <property type="match status" value="1"/>
</dbReference>
<feature type="transmembrane region" description="Helical" evidence="8">
    <location>
        <begin position="155"/>
        <end position="185"/>
    </location>
</feature>
<evidence type="ECO:0000256" key="1">
    <source>
        <dbReference type="ARBA" id="ARBA00004651"/>
    </source>
</evidence>
<feature type="transmembrane region" description="Helical" evidence="8">
    <location>
        <begin position="334"/>
        <end position="357"/>
    </location>
</feature>
<feature type="domain" description="Glycosyltransferase RgtA/B/C/D-like" evidence="9">
    <location>
        <begin position="54"/>
        <end position="215"/>
    </location>
</feature>
<evidence type="ECO:0000259" key="9">
    <source>
        <dbReference type="Pfam" id="PF13231"/>
    </source>
</evidence>
<comment type="caution">
    <text evidence="10">The sequence shown here is derived from an EMBL/GenBank/DDBJ whole genome shotgun (WGS) entry which is preliminary data.</text>
</comment>
<dbReference type="PANTHER" id="PTHR33908:SF11">
    <property type="entry name" value="MEMBRANE PROTEIN"/>
    <property type="match status" value="1"/>
</dbReference>
<evidence type="ECO:0000256" key="4">
    <source>
        <dbReference type="ARBA" id="ARBA00022679"/>
    </source>
</evidence>
<evidence type="ECO:0000256" key="3">
    <source>
        <dbReference type="ARBA" id="ARBA00022676"/>
    </source>
</evidence>
<evidence type="ECO:0000313" key="11">
    <source>
        <dbReference type="Proteomes" id="UP000029273"/>
    </source>
</evidence>
<dbReference type="STRING" id="160660.BJI67_04445"/>
<feature type="transmembrane region" description="Helical" evidence="8">
    <location>
        <begin position="280"/>
        <end position="298"/>
    </location>
</feature>
<dbReference type="InterPro" id="IPR038731">
    <property type="entry name" value="RgtA/B/C-like"/>
</dbReference>
<dbReference type="OrthoDB" id="108054at2"/>
<keyword evidence="5 8" id="KW-0812">Transmembrane</keyword>
<dbReference type="Pfam" id="PF13231">
    <property type="entry name" value="PMT_2"/>
    <property type="match status" value="1"/>
</dbReference>
<organism evidence="10 11">
    <name type="scientific">Acidihalobacter prosperus</name>
    <dbReference type="NCBI Taxonomy" id="160660"/>
    <lineage>
        <taxon>Bacteria</taxon>
        <taxon>Pseudomonadati</taxon>
        <taxon>Pseudomonadota</taxon>
        <taxon>Gammaproteobacteria</taxon>
        <taxon>Chromatiales</taxon>
        <taxon>Ectothiorhodospiraceae</taxon>
        <taxon>Acidihalobacter</taxon>
    </lineage>
</organism>
<name>A0A1A6C6D6_9GAMM</name>
<gene>
    <name evidence="10" type="ORF">Thpro_021174</name>
</gene>
<evidence type="ECO:0000256" key="8">
    <source>
        <dbReference type="SAM" id="Phobius"/>
    </source>
</evidence>
<feature type="transmembrane region" description="Helical" evidence="8">
    <location>
        <begin position="74"/>
        <end position="94"/>
    </location>
</feature>
<feature type="transmembrane region" description="Helical" evidence="8">
    <location>
        <begin position="248"/>
        <end position="268"/>
    </location>
</feature>
<feature type="transmembrane region" description="Helical" evidence="8">
    <location>
        <begin position="106"/>
        <end position="128"/>
    </location>
</feature>
<evidence type="ECO:0000256" key="2">
    <source>
        <dbReference type="ARBA" id="ARBA00022475"/>
    </source>
</evidence>
<dbReference type="AlphaFoldDB" id="A0A1A6C6D6"/>
<protein>
    <recommendedName>
        <fullName evidence="9">Glycosyltransferase RgtA/B/C/D-like domain-containing protein</fullName>
    </recommendedName>
</protein>
<keyword evidence="4" id="KW-0808">Transferase</keyword>
<dbReference type="RefSeq" id="WP_065089347.1">
    <property type="nucleotide sequence ID" value="NZ_JQSG02000002.1"/>
</dbReference>
<dbReference type="Proteomes" id="UP000029273">
    <property type="component" value="Unassembled WGS sequence"/>
</dbReference>
<feature type="transmembrane region" description="Helical" evidence="8">
    <location>
        <begin position="197"/>
        <end position="218"/>
    </location>
</feature>
<dbReference type="EMBL" id="JQSG02000002">
    <property type="protein sequence ID" value="OBS10124.1"/>
    <property type="molecule type" value="Genomic_DNA"/>
</dbReference>
<keyword evidence="7 8" id="KW-0472">Membrane</keyword>
<reference evidence="10 11" key="1">
    <citation type="journal article" date="2014" name="Genome Announc.">
        <title>Draft Genome Sequence of the Iron-Oxidizing, Acidophilic, and Halotolerant 'Thiobacillus prosperus' Type Strain DSM 5130.</title>
        <authorList>
            <person name="Ossandon F.J."/>
            <person name="Cardenas J.P."/>
            <person name="Corbett M."/>
            <person name="Quatrini R."/>
            <person name="Holmes D.S."/>
            <person name="Watkin E."/>
        </authorList>
    </citation>
    <scope>NUCLEOTIDE SEQUENCE [LARGE SCALE GENOMIC DNA]</scope>
    <source>
        <strain evidence="10 11">DSM 5130</strain>
    </source>
</reference>
<evidence type="ECO:0000256" key="5">
    <source>
        <dbReference type="ARBA" id="ARBA00022692"/>
    </source>
</evidence>
<dbReference type="GO" id="GO:0005886">
    <property type="term" value="C:plasma membrane"/>
    <property type="evidence" value="ECO:0007669"/>
    <property type="project" value="UniProtKB-SubCell"/>
</dbReference>
<dbReference type="GO" id="GO:0009103">
    <property type="term" value="P:lipopolysaccharide biosynthetic process"/>
    <property type="evidence" value="ECO:0007669"/>
    <property type="project" value="UniProtKB-ARBA"/>
</dbReference>